<evidence type="ECO:0000256" key="1">
    <source>
        <dbReference type="SAM" id="MobiDB-lite"/>
    </source>
</evidence>
<dbReference type="AlphaFoldDB" id="A0A7J0H9C3"/>
<feature type="region of interest" description="Disordered" evidence="1">
    <location>
        <begin position="201"/>
        <end position="224"/>
    </location>
</feature>
<name>A0A7J0H9C3_9ERIC</name>
<evidence type="ECO:0000313" key="2">
    <source>
        <dbReference type="EMBL" id="GFZ19669.1"/>
    </source>
</evidence>
<keyword evidence="3" id="KW-1185">Reference proteome</keyword>
<dbReference type="Proteomes" id="UP000585474">
    <property type="component" value="Unassembled WGS sequence"/>
</dbReference>
<protein>
    <submittedName>
        <fullName evidence="2">Uncharacterized protein</fullName>
    </submittedName>
</protein>
<organism evidence="2 3">
    <name type="scientific">Actinidia rufa</name>
    <dbReference type="NCBI Taxonomy" id="165716"/>
    <lineage>
        <taxon>Eukaryota</taxon>
        <taxon>Viridiplantae</taxon>
        <taxon>Streptophyta</taxon>
        <taxon>Embryophyta</taxon>
        <taxon>Tracheophyta</taxon>
        <taxon>Spermatophyta</taxon>
        <taxon>Magnoliopsida</taxon>
        <taxon>eudicotyledons</taxon>
        <taxon>Gunneridae</taxon>
        <taxon>Pentapetalae</taxon>
        <taxon>asterids</taxon>
        <taxon>Ericales</taxon>
        <taxon>Actinidiaceae</taxon>
        <taxon>Actinidia</taxon>
    </lineage>
</organism>
<evidence type="ECO:0000313" key="3">
    <source>
        <dbReference type="Proteomes" id="UP000585474"/>
    </source>
</evidence>
<proteinExistence type="predicted"/>
<accession>A0A7J0H9C3</accession>
<gene>
    <name evidence="2" type="ORF">Acr_28g0003740</name>
</gene>
<reference evidence="2 3" key="1">
    <citation type="submission" date="2019-07" db="EMBL/GenBank/DDBJ databases">
        <title>De Novo Assembly of kiwifruit Actinidia rufa.</title>
        <authorList>
            <person name="Sugita-Konishi S."/>
            <person name="Sato K."/>
            <person name="Mori E."/>
            <person name="Abe Y."/>
            <person name="Kisaki G."/>
            <person name="Hamano K."/>
            <person name="Suezawa K."/>
            <person name="Otani M."/>
            <person name="Fukuda T."/>
            <person name="Manabe T."/>
            <person name="Gomi K."/>
            <person name="Tabuchi M."/>
            <person name="Akimitsu K."/>
            <person name="Kataoka I."/>
        </authorList>
    </citation>
    <scope>NUCLEOTIDE SEQUENCE [LARGE SCALE GENOMIC DNA]</scope>
    <source>
        <strain evidence="3">cv. Fuchu</strain>
    </source>
</reference>
<dbReference type="EMBL" id="BJWL01000028">
    <property type="protein sequence ID" value="GFZ19669.1"/>
    <property type="molecule type" value="Genomic_DNA"/>
</dbReference>
<comment type="caution">
    <text evidence="2">The sequence shown here is derived from an EMBL/GenBank/DDBJ whole genome shotgun (WGS) entry which is preliminary data.</text>
</comment>
<sequence length="269" mass="30454">MSVELPLSTKILYKLKLAIVAEMTNVSSWGKCKPLRSSLVKMIGCFTLECRQGIKDILGEGVKQKAWAKSFHHRHDHHLVTGILHLQDNLVKILDVIFQALSIFLVNCEKVQGILLPDPAAHEIGDKELTKTNALGQCYGDFGNPDHLISKSNEIAQQLLEQRGAELGLGNLRKRTIVTNRGKATSNPSGMEIRPKERPFINGRESRARRSRRNPQVAKYERRSRRYRRRIRRLPYRGGTVNVGVLGEKEFQYDLIHNRSGDTASEVVV</sequence>